<sequence length="190" mass="20582">MTENLDCSGFVFDTTSLSHFALIDRIDVLGDFVRSVPCGTSSVVLEEIRQGVSKHPQLGAISGQQWLAHHRIDDSIARLGRFVELSSVFGAQNGRNFGEASVLAVAMELGATAIIDDLSAKRVALAHYGAVHGTLWLLAEVWRTGGATETQLCNLVDQLADSGMRLPCKGGEFPDFVKGNKLGRWSRAKR</sequence>
<proteinExistence type="predicted"/>
<dbReference type="Proteomes" id="UP001183604">
    <property type="component" value="Unassembled WGS sequence"/>
</dbReference>
<dbReference type="Pfam" id="PF11848">
    <property type="entry name" value="DUF3368"/>
    <property type="match status" value="1"/>
</dbReference>
<comment type="caution">
    <text evidence="1">The sequence shown here is derived from an EMBL/GenBank/DDBJ whole genome shotgun (WGS) entry which is preliminary data.</text>
</comment>
<reference evidence="1" key="1">
    <citation type="submission" date="2022-12" db="EMBL/GenBank/DDBJ databases">
        <title>Gycomyces niveus sp.nov., a novel actinomycete isolated from soil in Shouguang.</title>
        <authorList>
            <person name="Yang X."/>
        </authorList>
    </citation>
    <scope>NUCLEOTIDE SEQUENCE</scope>
    <source>
        <strain evidence="1">DSM 44724</strain>
    </source>
</reference>
<dbReference type="EMBL" id="JAPZVQ010000003">
    <property type="protein sequence ID" value="MDA1384883.1"/>
    <property type="molecule type" value="Genomic_DNA"/>
</dbReference>
<gene>
    <name evidence="2" type="ORF">J2S69_001384</name>
    <name evidence="1" type="ORF">O2L01_07805</name>
</gene>
<dbReference type="InterPro" id="IPR021799">
    <property type="entry name" value="PIN-like_prokaryotic"/>
</dbReference>
<dbReference type="Proteomes" id="UP001145799">
    <property type="component" value="Unassembled WGS sequence"/>
</dbReference>
<evidence type="ECO:0000313" key="4">
    <source>
        <dbReference type="Proteomes" id="UP001183604"/>
    </source>
</evidence>
<dbReference type="PANTHER" id="PTHR39550">
    <property type="entry name" value="SLL0658 PROTEIN"/>
    <property type="match status" value="1"/>
</dbReference>
<protein>
    <submittedName>
        <fullName evidence="2">Nucleic acid-binding protein</fullName>
    </submittedName>
</protein>
<organism evidence="1 3">
    <name type="scientific">Glycomyces lechevalierae</name>
    <dbReference type="NCBI Taxonomy" id="256034"/>
    <lineage>
        <taxon>Bacteria</taxon>
        <taxon>Bacillati</taxon>
        <taxon>Actinomycetota</taxon>
        <taxon>Actinomycetes</taxon>
        <taxon>Glycomycetales</taxon>
        <taxon>Glycomycetaceae</taxon>
        <taxon>Glycomyces</taxon>
    </lineage>
</organism>
<dbReference type="RefSeq" id="WP_270121349.1">
    <property type="nucleotide sequence ID" value="NZ_BAAAOM010000002.1"/>
</dbReference>
<accession>A0A9X3T844</accession>
<evidence type="ECO:0000313" key="2">
    <source>
        <dbReference type="EMBL" id="MDR7337665.1"/>
    </source>
</evidence>
<reference evidence="2 4" key="2">
    <citation type="submission" date="2023-07" db="EMBL/GenBank/DDBJ databases">
        <title>Sequencing the genomes of 1000 actinobacteria strains.</title>
        <authorList>
            <person name="Klenk H.-P."/>
        </authorList>
    </citation>
    <scope>NUCLEOTIDE SEQUENCE [LARGE SCALE GENOMIC DNA]</scope>
    <source>
        <strain evidence="2 4">DSM 44724</strain>
    </source>
</reference>
<keyword evidence="4" id="KW-1185">Reference proteome</keyword>
<dbReference type="PANTHER" id="PTHR39550:SF1">
    <property type="entry name" value="SLL0658 PROTEIN"/>
    <property type="match status" value="1"/>
</dbReference>
<dbReference type="EMBL" id="JAVDYD010000001">
    <property type="protein sequence ID" value="MDR7337665.1"/>
    <property type="molecule type" value="Genomic_DNA"/>
</dbReference>
<dbReference type="AlphaFoldDB" id="A0A9X3T844"/>
<evidence type="ECO:0000313" key="1">
    <source>
        <dbReference type="EMBL" id="MDA1384883.1"/>
    </source>
</evidence>
<evidence type="ECO:0000313" key="3">
    <source>
        <dbReference type="Proteomes" id="UP001145799"/>
    </source>
</evidence>
<name>A0A9X3T844_9ACTN</name>